<feature type="compositionally biased region" description="Polar residues" evidence="1">
    <location>
        <begin position="97"/>
        <end position="113"/>
    </location>
</feature>
<keyword evidence="4" id="KW-1185">Reference proteome</keyword>
<dbReference type="EMBL" id="JAKWBI020000436">
    <property type="protein sequence ID" value="KAJ2895003.1"/>
    <property type="molecule type" value="Genomic_DNA"/>
</dbReference>
<feature type="chain" id="PRO_5041944956" evidence="2">
    <location>
        <begin position="20"/>
        <end position="236"/>
    </location>
</feature>
<organism evidence="3 4">
    <name type="scientific">Zalerion maritima</name>
    <dbReference type="NCBI Taxonomy" id="339359"/>
    <lineage>
        <taxon>Eukaryota</taxon>
        <taxon>Fungi</taxon>
        <taxon>Dikarya</taxon>
        <taxon>Ascomycota</taxon>
        <taxon>Pezizomycotina</taxon>
        <taxon>Sordariomycetes</taxon>
        <taxon>Lulworthiomycetidae</taxon>
        <taxon>Lulworthiales</taxon>
        <taxon>Lulworthiaceae</taxon>
        <taxon>Zalerion</taxon>
    </lineage>
</organism>
<protein>
    <submittedName>
        <fullName evidence="3">Glycoside hydrolase family 18 protein</fullName>
    </submittedName>
</protein>
<evidence type="ECO:0000256" key="2">
    <source>
        <dbReference type="SAM" id="SignalP"/>
    </source>
</evidence>
<accession>A0AAD5RIW9</accession>
<dbReference type="Gene3D" id="3.20.20.80">
    <property type="entry name" value="Glycosidases"/>
    <property type="match status" value="1"/>
</dbReference>
<proteinExistence type="predicted"/>
<dbReference type="GO" id="GO:0016787">
    <property type="term" value="F:hydrolase activity"/>
    <property type="evidence" value="ECO:0007669"/>
    <property type="project" value="UniProtKB-KW"/>
</dbReference>
<gene>
    <name evidence="3" type="ORF">MKZ38_006994</name>
</gene>
<feature type="signal peptide" evidence="2">
    <location>
        <begin position="1"/>
        <end position="19"/>
    </location>
</feature>
<feature type="region of interest" description="Disordered" evidence="1">
    <location>
        <begin position="86"/>
        <end position="113"/>
    </location>
</feature>
<dbReference type="Proteomes" id="UP001201980">
    <property type="component" value="Unassembled WGS sequence"/>
</dbReference>
<name>A0AAD5RIW9_9PEZI</name>
<dbReference type="AlphaFoldDB" id="A0AAD5RIW9"/>
<comment type="caution">
    <text evidence="3">The sequence shown here is derived from an EMBL/GenBank/DDBJ whole genome shotgun (WGS) entry which is preliminary data.</text>
</comment>
<evidence type="ECO:0000313" key="4">
    <source>
        <dbReference type="Proteomes" id="UP001201980"/>
    </source>
</evidence>
<reference evidence="3" key="1">
    <citation type="submission" date="2022-07" db="EMBL/GenBank/DDBJ databases">
        <title>Draft genome sequence of Zalerion maritima ATCC 34329, a (micro)plastics degrading marine fungus.</title>
        <authorList>
            <person name="Paco A."/>
            <person name="Goncalves M.F.M."/>
            <person name="Rocha-Santos T.A.P."/>
            <person name="Alves A."/>
        </authorList>
    </citation>
    <scope>NUCLEOTIDE SEQUENCE</scope>
    <source>
        <strain evidence="3">ATCC 34329</strain>
    </source>
</reference>
<evidence type="ECO:0000256" key="1">
    <source>
        <dbReference type="SAM" id="MobiDB-lite"/>
    </source>
</evidence>
<keyword evidence="2" id="KW-0732">Signal</keyword>
<keyword evidence="3" id="KW-0378">Hydrolase</keyword>
<evidence type="ECO:0000313" key="3">
    <source>
        <dbReference type="EMBL" id="KAJ2895003.1"/>
    </source>
</evidence>
<sequence>MISTSLFIATAVAAIPAFAGDHLLNLDWGQLGDSSDRLRSHCNDRAVDMITIGFVDVSPENAGGNGYPGTNFASPASALTAITPTDPLTASEPRLPPSTSRQEMLLNSESSSSITVVDKVEETNGTDEAIATTQAISPVPNTDVTNTASTTSADIATTLETTIVAATETLISSIAGTKISTITSKATGTLFAEVVVTETAVSHTAICPASEAGTTIEHIKEEQPSESATTLGGIWL</sequence>